<dbReference type="Gene3D" id="2.40.50.230">
    <property type="entry name" value="Gp5 N-terminal domain"/>
    <property type="match status" value="1"/>
</dbReference>
<comment type="caution">
    <text evidence="3">The sequence shown here is derived from an EMBL/GenBank/DDBJ whole genome shotgun (WGS) entry which is preliminary data.</text>
</comment>
<sequence length="178" mass="19150">MIGLPGQIVAYDDSLQRAVVECGIQRHVGKGEYKTLPKISHVPVQFSGSTDWTVFHELPAGTEGFIHFSQRAVDYWLEQGGPVQPLDARMFNASDAFFAPGYRSMKTVIPGLPTDGIGMSNASGTVRLHLNDEGIELKVGGQRLSLSSDGLRHNGVNIGSDHRHGGVRSGPDKSGTPE</sequence>
<accession>A0ABV6EEJ7</accession>
<evidence type="ECO:0000313" key="3">
    <source>
        <dbReference type="EMBL" id="MFC0227396.1"/>
    </source>
</evidence>
<dbReference type="InterPro" id="IPR037026">
    <property type="entry name" value="Vgr_OB-fold_dom_sf"/>
</dbReference>
<evidence type="ECO:0000259" key="2">
    <source>
        <dbReference type="Pfam" id="PF18352"/>
    </source>
</evidence>
<dbReference type="RefSeq" id="WP_380675904.1">
    <property type="nucleotide sequence ID" value="NZ_CP173186.1"/>
</dbReference>
<dbReference type="Pfam" id="PF18352">
    <property type="entry name" value="Gp138_N"/>
    <property type="match status" value="1"/>
</dbReference>
<evidence type="ECO:0000313" key="4">
    <source>
        <dbReference type="Proteomes" id="UP001589792"/>
    </source>
</evidence>
<dbReference type="Proteomes" id="UP001589792">
    <property type="component" value="Unassembled WGS sequence"/>
</dbReference>
<feature type="domain" description="Phage protein Gp138 N-terminal" evidence="2">
    <location>
        <begin position="4"/>
        <end position="101"/>
    </location>
</feature>
<keyword evidence="4" id="KW-1185">Reference proteome</keyword>
<feature type="region of interest" description="Disordered" evidence="1">
    <location>
        <begin position="148"/>
        <end position="178"/>
    </location>
</feature>
<dbReference type="InterPro" id="IPR041599">
    <property type="entry name" value="Gp138_N"/>
</dbReference>
<dbReference type="EMBL" id="JBHLXG010000010">
    <property type="protein sequence ID" value="MFC0227396.1"/>
    <property type="molecule type" value="Genomic_DNA"/>
</dbReference>
<organism evidence="3 4">
    <name type="scientific">Serratia aquatilis</name>
    <dbReference type="NCBI Taxonomy" id="1737515"/>
    <lineage>
        <taxon>Bacteria</taxon>
        <taxon>Pseudomonadati</taxon>
        <taxon>Pseudomonadota</taxon>
        <taxon>Gammaproteobacteria</taxon>
        <taxon>Enterobacterales</taxon>
        <taxon>Yersiniaceae</taxon>
        <taxon>Serratia</taxon>
    </lineage>
</organism>
<name>A0ABV6EEJ7_9GAMM</name>
<proteinExistence type="predicted"/>
<protein>
    <submittedName>
        <fullName evidence="3">Gp138 family membrane-puncturing spike protein</fullName>
    </submittedName>
</protein>
<gene>
    <name evidence="3" type="ORF">ACFFJ3_12910</name>
</gene>
<evidence type="ECO:0000256" key="1">
    <source>
        <dbReference type="SAM" id="MobiDB-lite"/>
    </source>
</evidence>
<reference evidence="3 4" key="1">
    <citation type="submission" date="2024-09" db="EMBL/GenBank/DDBJ databases">
        <authorList>
            <person name="Sun Q."/>
            <person name="Mori K."/>
        </authorList>
    </citation>
    <scope>NUCLEOTIDE SEQUENCE [LARGE SCALE GENOMIC DNA]</scope>
    <source>
        <strain evidence="3 4">CCM 8626</strain>
    </source>
</reference>